<dbReference type="Proteomes" id="UP000216947">
    <property type="component" value="Unassembled WGS sequence"/>
</dbReference>
<dbReference type="CDD" id="cd07012">
    <property type="entry name" value="PBP2_Bug_TTT"/>
    <property type="match status" value="1"/>
</dbReference>
<dbReference type="Gene3D" id="3.40.190.10">
    <property type="entry name" value="Periplasmic binding protein-like II"/>
    <property type="match status" value="1"/>
</dbReference>
<dbReference type="RefSeq" id="WP_094795799.1">
    <property type="nucleotide sequence ID" value="NZ_NEVK01000001.1"/>
</dbReference>
<dbReference type="Gene3D" id="3.40.190.150">
    <property type="entry name" value="Bordetella uptake gene, domain 1"/>
    <property type="match status" value="1"/>
</dbReference>
<evidence type="ECO:0000256" key="1">
    <source>
        <dbReference type="ARBA" id="ARBA00006987"/>
    </source>
</evidence>
<protein>
    <submittedName>
        <fullName evidence="3">ABC transporter substrate-binding protein</fullName>
    </submittedName>
</protein>
<dbReference type="Pfam" id="PF03401">
    <property type="entry name" value="TctC"/>
    <property type="match status" value="1"/>
</dbReference>
<keyword evidence="4" id="KW-1185">Reference proteome</keyword>
<feature type="chain" id="PRO_5012288936" evidence="2">
    <location>
        <begin position="20"/>
        <end position="318"/>
    </location>
</feature>
<keyword evidence="2" id="KW-0732">Signal</keyword>
<organism evidence="3 4">
    <name type="scientific">Bordetella genomosp. 7</name>
    <dbReference type="NCBI Taxonomy" id="1416805"/>
    <lineage>
        <taxon>Bacteria</taxon>
        <taxon>Pseudomonadati</taxon>
        <taxon>Pseudomonadota</taxon>
        <taxon>Betaproteobacteria</taxon>
        <taxon>Burkholderiales</taxon>
        <taxon>Alcaligenaceae</taxon>
        <taxon>Bordetella</taxon>
    </lineage>
</organism>
<name>A0A261RQQ2_9BORD</name>
<sequence>MFKKLAAIVALALSFHANAQDYPSKPITLVVPFAPGGTVDLMGRIIAERLAGYLGQPVIVNNRPGAGGIIGTSYAVKAPADGYTLLVGTQGQVLQPLLYKNLDFDSNKDLITVATFAAVPNVLAVSLNTPANTLDEFVAYAKSNPGAINMGSAGIGSINHLVGEVFQDRAKVKLTHIPYKGAAPATADLLSGEVQALFVNLPNVMSHVSAGKIRLLGVASEARAPSIPDVPTFGEGGVKNAVLDSWYGVMVPAKTPQAVVKKIQDAVLAMTKEPDFTTKLIEVGATPFPNDAVASARIMADELELWRPVVKRLDIQMD</sequence>
<comment type="similarity">
    <text evidence="1">Belongs to the UPF0065 (bug) family.</text>
</comment>
<evidence type="ECO:0000313" key="4">
    <source>
        <dbReference type="Proteomes" id="UP000216947"/>
    </source>
</evidence>
<dbReference type="PIRSF" id="PIRSF017082">
    <property type="entry name" value="YflP"/>
    <property type="match status" value="1"/>
</dbReference>
<comment type="caution">
    <text evidence="3">The sequence shown here is derived from an EMBL/GenBank/DDBJ whole genome shotgun (WGS) entry which is preliminary data.</text>
</comment>
<dbReference type="AlphaFoldDB" id="A0A261RQQ2"/>
<feature type="signal peptide" evidence="2">
    <location>
        <begin position="1"/>
        <end position="19"/>
    </location>
</feature>
<dbReference type="SUPFAM" id="SSF53850">
    <property type="entry name" value="Periplasmic binding protein-like II"/>
    <property type="match status" value="1"/>
</dbReference>
<dbReference type="InterPro" id="IPR005064">
    <property type="entry name" value="BUG"/>
</dbReference>
<evidence type="ECO:0000313" key="3">
    <source>
        <dbReference type="EMBL" id="OZI27396.1"/>
    </source>
</evidence>
<dbReference type="InterPro" id="IPR042100">
    <property type="entry name" value="Bug_dom1"/>
</dbReference>
<proteinExistence type="inferred from homology"/>
<gene>
    <name evidence="3" type="ORF">CAL19_01270</name>
</gene>
<reference evidence="4" key="1">
    <citation type="submission" date="2017-05" db="EMBL/GenBank/DDBJ databases">
        <title>Complete and WGS of Bordetella genogroups.</title>
        <authorList>
            <person name="Spilker T."/>
            <person name="Lipuma J."/>
        </authorList>
    </citation>
    <scope>NUCLEOTIDE SEQUENCE [LARGE SCALE GENOMIC DNA]</scope>
    <source>
        <strain evidence="4">AU18089</strain>
    </source>
</reference>
<evidence type="ECO:0000256" key="2">
    <source>
        <dbReference type="SAM" id="SignalP"/>
    </source>
</evidence>
<dbReference type="PANTHER" id="PTHR42928">
    <property type="entry name" value="TRICARBOXYLATE-BINDING PROTEIN"/>
    <property type="match status" value="1"/>
</dbReference>
<accession>A0A261RQQ2</accession>
<dbReference type="PANTHER" id="PTHR42928:SF5">
    <property type="entry name" value="BLR1237 PROTEIN"/>
    <property type="match status" value="1"/>
</dbReference>
<dbReference type="EMBL" id="NEVK01000001">
    <property type="protein sequence ID" value="OZI27396.1"/>
    <property type="molecule type" value="Genomic_DNA"/>
</dbReference>